<accession>A0A2M4DGY3</accession>
<organism evidence="1">
    <name type="scientific">Anopheles darlingi</name>
    <name type="common">Mosquito</name>
    <dbReference type="NCBI Taxonomy" id="43151"/>
    <lineage>
        <taxon>Eukaryota</taxon>
        <taxon>Metazoa</taxon>
        <taxon>Ecdysozoa</taxon>
        <taxon>Arthropoda</taxon>
        <taxon>Hexapoda</taxon>
        <taxon>Insecta</taxon>
        <taxon>Pterygota</taxon>
        <taxon>Neoptera</taxon>
        <taxon>Endopterygota</taxon>
        <taxon>Diptera</taxon>
        <taxon>Nematocera</taxon>
        <taxon>Culicoidea</taxon>
        <taxon>Culicidae</taxon>
        <taxon>Anophelinae</taxon>
        <taxon>Anopheles</taxon>
    </lineage>
</organism>
<sequence>MFSLFLQHVVIALFLNRCIPVISFSISLRIALVKKGNASSATKPLIASNNCKRSVLPPAPSLRSFNLLGSSGMFIIV</sequence>
<dbReference type="EMBL" id="GGFL01012601">
    <property type="protein sequence ID" value="MBW76779.1"/>
    <property type="molecule type" value="Transcribed_RNA"/>
</dbReference>
<protein>
    <submittedName>
        <fullName evidence="1">Putative secreted protein</fullName>
    </submittedName>
</protein>
<dbReference type="AlphaFoldDB" id="A0A2M4DGY3"/>
<name>A0A2M4DGY3_ANODA</name>
<proteinExistence type="predicted"/>
<reference evidence="1" key="1">
    <citation type="submission" date="2018-01" db="EMBL/GenBank/DDBJ databases">
        <title>An insight into the sialome of Amazonian anophelines.</title>
        <authorList>
            <person name="Ribeiro J.M."/>
            <person name="Scarpassa V."/>
            <person name="Calvo E."/>
        </authorList>
    </citation>
    <scope>NUCLEOTIDE SEQUENCE</scope>
</reference>
<evidence type="ECO:0000313" key="1">
    <source>
        <dbReference type="EMBL" id="MBW76779.1"/>
    </source>
</evidence>